<dbReference type="EMBL" id="CP042905">
    <property type="protein sequence ID" value="QEE15959.2"/>
    <property type="molecule type" value="Genomic_DNA"/>
</dbReference>
<accession>A0A5B9D9R7</accession>
<dbReference type="PIRSF" id="PIRSF002155">
    <property type="entry name" value="Ribosomal_L1"/>
    <property type="match status" value="1"/>
</dbReference>
<gene>
    <name evidence="4" type="ORF">DSAG12_01787</name>
</gene>
<dbReference type="Gene3D" id="3.30.190.20">
    <property type="match status" value="1"/>
</dbReference>
<dbReference type="AlphaFoldDB" id="A0A5B9D9R7"/>
<sequence length="219" mass="25221">MEGKPEKVRKFDETVDIVINVRDVDIKNPNNRIDQEFLLPHPIKKSLPKEKICFIVKDDMEISLKEMGYDIINPGMLDDLQKQSKKEKKAVANKYDYFVARADLMRNLAKVLARFLGQQGKMPRPQPKGFGVIRPNENLEAYIAKLNRIIKISMKKNLIIQLKFGKKSQEYNELKENLDSILSFVKNTLPNGNNNINSIYIKTTMGKAVRVEDTGKGRR</sequence>
<dbReference type="Pfam" id="PF00687">
    <property type="entry name" value="Ribosomal_L1"/>
    <property type="match status" value="1"/>
</dbReference>
<organism evidence="4 5">
    <name type="scientific">Promethearchaeum syntrophicum</name>
    <dbReference type="NCBI Taxonomy" id="2594042"/>
    <lineage>
        <taxon>Archaea</taxon>
        <taxon>Promethearchaeati</taxon>
        <taxon>Promethearchaeota</taxon>
        <taxon>Promethearchaeia</taxon>
        <taxon>Promethearchaeales</taxon>
        <taxon>Promethearchaeaceae</taxon>
        <taxon>Promethearchaeum</taxon>
    </lineage>
</organism>
<reference evidence="4 5" key="2">
    <citation type="journal article" date="2024" name="Int. J. Syst. Evol. Microbiol.">
        <title>Promethearchaeum syntrophicum gen. nov., sp. nov., an anaerobic, obligately syntrophic archaeon, the first isolate of the lineage 'Asgard' archaea, and proposal of the new archaeal phylum Promethearchaeota phyl. nov. and kingdom Promethearchaeati regn. nov.</title>
        <authorList>
            <person name="Imachi H."/>
            <person name="Nobu M.K."/>
            <person name="Kato S."/>
            <person name="Takaki Y."/>
            <person name="Miyazaki M."/>
            <person name="Miyata M."/>
            <person name="Ogawara M."/>
            <person name="Saito Y."/>
            <person name="Sakai S."/>
            <person name="Tahara Y.O."/>
            <person name="Takano Y."/>
            <person name="Tasumi E."/>
            <person name="Uematsu K."/>
            <person name="Yoshimura T."/>
            <person name="Itoh T."/>
            <person name="Ohkuma M."/>
            <person name="Takai K."/>
        </authorList>
    </citation>
    <scope>NUCLEOTIDE SEQUENCE [LARGE SCALE GENOMIC DNA]</scope>
    <source>
        <strain evidence="4 5">MK-D1</strain>
    </source>
</reference>
<dbReference type="GO" id="GO:0006412">
    <property type="term" value="P:translation"/>
    <property type="evidence" value="ECO:0007669"/>
    <property type="project" value="InterPro"/>
</dbReference>
<dbReference type="Proteomes" id="UP000321408">
    <property type="component" value="Chromosome"/>
</dbReference>
<dbReference type="InterPro" id="IPR002143">
    <property type="entry name" value="Ribosomal_uL1"/>
</dbReference>
<evidence type="ECO:0000313" key="5">
    <source>
        <dbReference type="Proteomes" id="UP000321408"/>
    </source>
</evidence>
<dbReference type="GO" id="GO:0015934">
    <property type="term" value="C:large ribosomal subunit"/>
    <property type="evidence" value="ECO:0007669"/>
    <property type="project" value="InterPro"/>
</dbReference>
<evidence type="ECO:0000256" key="1">
    <source>
        <dbReference type="ARBA" id="ARBA00010531"/>
    </source>
</evidence>
<dbReference type="SUPFAM" id="SSF56808">
    <property type="entry name" value="Ribosomal protein L1"/>
    <property type="match status" value="1"/>
</dbReference>
<proteinExistence type="inferred from homology"/>
<dbReference type="OrthoDB" id="10382at2157"/>
<keyword evidence="5" id="KW-1185">Reference proteome</keyword>
<evidence type="ECO:0000313" key="4">
    <source>
        <dbReference type="EMBL" id="QEE15959.2"/>
    </source>
</evidence>
<evidence type="ECO:0000256" key="2">
    <source>
        <dbReference type="ARBA" id="ARBA00022980"/>
    </source>
</evidence>
<protein>
    <submittedName>
        <fullName evidence="4">Uncharacterized protein</fullName>
    </submittedName>
</protein>
<name>A0A5B9D9R7_9ARCH</name>
<dbReference type="KEGG" id="psyt:DSAG12_01787"/>
<keyword evidence="2" id="KW-0689">Ribosomal protein</keyword>
<keyword evidence="3" id="KW-0687">Ribonucleoprotein</keyword>
<dbReference type="InterPro" id="IPR023674">
    <property type="entry name" value="Ribosomal_uL1-like"/>
</dbReference>
<evidence type="ECO:0000256" key="3">
    <source>
        <dbReference type="ARBA" id="ARBA00023274"/>
    </source>
</evidence>
<dbReference type="PANTHER" id="PTHR36427:SF3">
    <property type="entry name" value="LARGE RIBOSOMAL SUBUNIT PROTEIN UL1M"/>
    <property type="match status" value="1"/>
</dbReference>
<dbReference type="PANTHER" id="PTHR36427">
    <property type="entry name" value="54S RIBOSOMAL PROTEIN L1, MITOCHONDRIAL"/>
    <property type="match status" value="1"/>
</dbReference>
<comment type="similarity">
    <text evidence="1">Belongs to the universal ribosomal protein uL1 family.</text>
</comment>
<dbReference type="Gene3D" id="3.40.50.790">
    <property type="match status" value="1"/>
</dbReference>
<dbReference type="InterPro" id="IPR016095">
    <property type="entry name" value="Ribosomal_uL1_3-a/b-sand"/>
</dbReference>
<dbReference type="GO" id="GO:0003723">
    <property type="term" value="F:RNA binding"/>
    <property type="evidence" value="ECO:0007669"/>
    <property type="project" value="InterPro"/>
</dbReference>
<reference evidence="4 5" key="1">
    <citation type="journal article" date="2020" name="Nature">
        <title>Isolation of an archaeon at the prokaryote-eukaryote interface.</title>
        <authorList>
            <person name="Imachi H."/>
            <person name="Nobu M.K."/>
            <person name="Nakahara N."/>
            <person name="Morono Y."/>
            <person name="Ogawara M."/>
            <person name="Takaki Y."/>
            <person name="Takano Y."/>
            <person name="Uematsu K."/>
            <person name="Ikuta T."/>
            <person name="Ito M."/>
            <person name="Matsui Y."/>
            <person name="Miyazaki M."/>
            <person name="Murata K."/>
            <person name="Saito Y."/>
            <person name="Sakai S."/>
            <person name="Song C."/>
            <person name="Tasumi E."/>
            <person name="Yamanaka Y."/>
            <person name="Yamaguchi T."/>
            <person name="Kamagata Y."/>
            <person name="Tamaki H."/>
            <person name="Takai K."/>
        </authorList>
    </citation>
    <scope>NUCLEOTIDE SEQUENCE [LARGE SCALE GENOMIC DNA]</scope>
    <source>
        <strain evidence="4 5">MK-D1</strain>
    </source>
</reference>
<dbReference type="CDD" id="cd00403">
    <property type="entry name" value="Ribosomal_L1"/>
    <property type="match status" value="1"/>
</dbReference>
<dbReference type="InterPro" id="IPR028364">
    <property type="entry name" value="Ribosomal_uL1/biogenesis"/>
</dbReference>
<dbReference type="GO" id="GO:0003735">
    <property type="term" value="F:structural constituent of ribosome"/>
    <property type="evidence" value="ECO:0007669"/>
    <property type="project" value="InterPro"/>
</dbReference>